<protein>
    <submittedName>
        <fullName evidence="1">Predicted protein</fullName>
    </submittedName>
</protein>
<dbReference type="Proteomes" id="UP000006671">
    <property type="component" value="Unassembled WGS sequence"/>
</dbReference>
<organism evidence="2">
    <name type="scientific">Naegleria gruberi</name>
    <name type="common">Amoeba</name>
    <dbReference type="NCBI Taxonomy" id="5762"/>
    <lineage>
        <taxon>Eukaryota</taxon>
        <taxon>Discoba</taxon>
        <taxon>Heterolobosea</taxon>
        <taxon>Tetramitia</taxon>
        <taxon>Eutetramitia</taxon>
        <taxon>Vahlkampfiidae</taxon>
        <taxon>Naegleria</taxon>
    </lineage>
</organism>
<sequence length="157" mass="17874">MNSNTIQKDIAEVISNLQNHWNILEEELIEINKDIQYMTHCLKKYGESFRIPLEYLQDLKVYKKNAMRDIISTMETFTTNLNGGRVLANNLSHHIASSDFVQQGRSSWNPSTITPQAQLVGMLSRGEVVTLTTKKKANSPVHYKLITKKPNQSTPSL</sequence>
<keyword evidence="2" id="KW-1185">Reference proteome</keyword>
<gene>
    <name evidence="1" type="ORF">NAEGRDRAFT_61821</name>
</gene>
<dbReference type="EMBL" id="GG738846">
    <property type="protein sequence ID" value="EFC49885.1"/>
    <property type="molecule type" value="Genomic_DNA"/>
</dbReference>
<dbReference type="GeneID" id="8863229"/>
<dbReference type="InParanoid" id="D2UZ59"/>
<evidence type="ECO:0000313" key="1">
    <source>
        <dbReference type="EMBL" id="EFC49885.1"/>
    </source>
</evidence>
<dbReference type="RefSeq" id="XP_002682629.1">
    <property type="nucleotide sequence ID" value="XM_002682583.1"/>
</dbReference>
<dbReference type="KEGG" id="ngr:NAEGRDRAFT_61821"/>
<dbReference type="OrthoDB" id="10260340at2759"/>
<dbReference type="VEuPathDB" id="AmoebaDB:NAEGRDRAFT_61821"/>
<dbReference type="AlphaFoldDB" id="D2UZ59"/>
<evidence type="ECO:0000313" key="2">
    <source>
        <dbReference type="Proteomes" id="UP000006671"/>
    </source>
</evidence>
<dbReference type="eggNOG" id="ENOG502SFWM">
    <property type="taxonomic scope" value="Eukaryota"/>
</dbReference>
<accession>D2UZ59</accession>
<reference evidence="1 2" key="1">
    <citation type="journal article" date="2010" name="Cell">
        <title>The genome of Naegleria gruberi illuminates early eukaryotic versatility.</title>
        <authorList>
            <person name="Fritz-Laylin L.K."/>
            <person name="Prochnik S.E."/>
            <person name="Ginger M.L."/>
            <person name="Dacks J.B."/>
            <person name="Carpenter M.L."/>
            <person name="Field M.C."/>
            <person name="Kuo A."/>
            <person name="Paredez A."/>
            <person name="Chapman J."/>
            <person name="Pham J."/>
            <person name="Shu S."/>
            <person name="Neupane R."/>
            <person name="Cipriano M."/>
            <person name="Mancuso J."/>
            <person name="Tu H."/>
            <person name="Salamov A."/>
            <person name="Lindquist E."/>
            <person name="Shapiro H."/>
            <person name="Lucas S."/>
            <person name="Grigoriev I.V."/>
            <person name="Cande W.Z."/>
            <person name="Fulton C."/>
            <person name="Rokhsar D.S."/>
            <person name="Dawson S.C."/>
        </authorList>
    </citation>
    <scope>NUCLEOTIDE SEQUENCE [LARGE SCALE GENOMIC DNA]</scope>
    <source>
        <strain evidence="1 2">NEG-M</strain>
    </source>
</reference>
<proteinExistence type="predicted"/>
<name>D2UZ59_NAEGR</name>